<dbReference type="Gene3D" id="1.10.510.10">
    <property type="entry name" value="Transferase(Phosphotransferase) domain 1"/>
    <property type="match status" value="1"/>
</dbReference>
<feature type="region of interest" description="Disordered" evidence="10">
    <location>
        <begin position="202"/>
        <end position="239"/>
    </location>
</feature>
<evidence type="ECO:0000313" key="12">
    <source>
        <dbReference type="EMBL" id="EXJ86465.1"/>
    </source>
</evidence>
<dbReference type="OrthoDB" id="4119926at2759"/>
<evidence type="ECO:0000259" key="11">
    <source>
        <dbReference type="PROSITE" id="PS50011"/>
    </source>
</evidence>
<dbReference type="GO" id="GO:0000245">
    <property type="term" value="P:spliceosomal complex assembly"/>
    <property type="evidence" value="ECO:0007669"/>
    <property type="project" value="TreeGrafter"/>
</dbReference>
<sequence length="439" mass="50170">MILPTWEEVIDQYEEEDLFHAEERITGYRPGGFPPVSIGDIYNDRYEVFNKLGWGGFSTVWLAFDESTEEWVALKILRAEASQDSRELRAYQRLADLELSQPEEWRKISSLFVQLRDHFFHQGPNGNHLCLVTELLGPRLSLVLEKLSDDHDRWLSPDMVLKVARKLLEAIDVLHRSGFAHGDLNMNNIAFTCHRMISSQANEATEATEATEANEASENNEATEASENNEASEADELTGDRIWDEIAGSRCRKLVRRDGRPVGPSVPEEYVAAESWDDWNDEEFEDVKILDLGDLFSQQEQPGTCALPYDCRPPEFIFEDSFDHRSDLWQVGCASQPPKIYKLVFHMYPFMAMGENRLLVLTMMSILGDLPKEWIPRWESIQQDSDPKLPKLDPESTFIHTRQTNHSFFQVSSGLMVGSIPVAACALAECIQRMQISVH</sequence>
<dbReference type="InterPro" id="IPR051334">
    <property type="entry name" value="SRPK"/>
</dbReference>
<evidence type="ECO:0000256" key="6">
    <source>
        <dbReference type="ARBA" id="ARBA00022840"/>
    </source>
</evidence>
<dbReference type="EMBL" id="AMGY01000003">
    <property type="protein sequence ID" value="EXJ86465.1"/>
    <property type="molecule type" value="Genomic_DNA"/>
</dbReference>
<dbReference type="SUPFAM" id="SSF56112">
    <property type="entry name" value="Protein kinase-like (PK-like)"/>
    <property type="match status" value="1"/>
</dbReference>
<feature type="domain" description="Protein kinase" evidence="11">
    <location>
        <begin position="46"/>
        <end position="409"/>
    </location>
</feature>
<dbReference type="eggNOG" id="KOG1290">
    <property type="taxonomic scope" value="Eukaryota"/>
</dbReference>
<keyword evidence="4 9" id="KW-0547">Nucleotide-binding</keyword>
<dbReference type="GO" id="GO:0005524">
    <property type="term" value="F:ATP binding"/>
    <property type="evidence" value="ECO:0007669"/>
    <property type="project" value="UniProtKB-UniRule"/>
</dbReference>
<comment type="catalytic activity">
    <reaction evidence="7">
        <text>L-threonyl-[protein] + ATP = O-phospho-L-threonyl-[protein] + ADP + H(+)</text>
        <dbReference type="Rhea" id="RHEA:46608"/>
        <dbReference type="Rhea" id="RHEA-COMP:11060"/>
        <dbReference type="Rhea" id="RHEA-COMP:11605"/>
        <dbReference type="ChEBI" id="CHEBI:15378"/>
        <dbReference type="ChEBI" id="CHEBI:30013"/>
        <dbReference type="ChEBI" id="CHEBI:30616"/>
        <dbReference type="ChEBI" id="CHEBI:61977"/>
        <dbReference type="ChEBI" id="CHEBI:456216"/>
        <dbReference type="EC" id="2.7.11.1"/>
    </reaction>
</comment>
<dbReference type="RefSeq" id="XP_007731744.1">
    <property type="nucleotide sequence ID" value="XM_007733554.1"/>
</dbReference>
<dbReference type="HOGENOM" id="CLU_000288_81_2_1"/>
<evidence type="ECO:0000256" key="2">
    <source>
        <dbReference type="ARBA" id="ARBA00022527"/>
    </source>
</evidence>
<proteinExistence type="predicted"/>
<dbReference type="EC" id="2.7.11.1" evidence="1"/>
<evidence type="ECO:0000256" key="7">
    <source>
        <dbReference type="ARBA" id="ARBA00047899"/>
    </source>
</evidence>
<dbReference type="Pfam" id="PF00069">
    <property type="entry name" value="Pkinase"/>
    <property type="match status" value="1"/>
</dbReference>
<dbReference type="PROSITE" id="PS50011">
    <property type="entry name" value="PROTEIN_KINASE_DOM"/>
    <property type="match status" value="1"/>
</dbReference>
<evidence type="ECO:0000256" key="4">
    <source>
        <dbReference type="ARBA" id="ARBA00022741"/>
    </source>
</evidence>
<dbReference type="PANTHER" id="PTHR47634">
    <property type="entry name" value="PROTEIN KINASE DOMAIN-CONTAINING PROTEIN-RELATED"/>
    <property type="match status" value="1"/>
</dbReference>
<dbReference type="Gene3D" id="3.30.200.20">
    <property type="entry name" value="Phosphorylase Kinase, domain 1"/>
    <property type="match status" value="1"/>
</dbReference>
<keyword evidence="3" id="KW-0808">Transferase</keyword>
<evidence type="ECO:0000313" key="13">
    <source>
        <dbReference type="Proteomes" id="UP000019478"/>
    </source>
</evidence>
<keyword evidence="2" id="KW-0723">Serine/threonine-protein kinase</keyword>
<evidence type="ECO:0000256" key="5">
    <source>
        <dbReference type="ARBA" id="ARBA00022777"/>
    </source>
</evidence>
<comment type="caution">
    <text evidence="12">The sequence shown here is derived from an EMBL/GenBank/DDBJ whole genome shotgun (WGS) entry which is preliminary data.</text>
</comment>
<dbReference type="STRING" id="1182542.W9YA02"/>
<dbReference type="PANTHER" id="PTHR47634:SF9">
    <property type="entry name" value="PROTEIN KINASE DOMAIN-CONTAINING PROTEIN-RELATED"/>
    <property type="match status" value="1"/>
</dbReference>
<dbReference type="GO" id="GO:0050684">
    <property type="term" value="P:regulation of mRNA processing"/>
    <property type="evidence" value="ECO:0007669"/>
    <property type="project" value="TreeGrafter"/>
</dbReference>
<protein>
    <recommendedName>
        <fullName evidence="1">non-specific serine/threonine protein kinase</fullName>
        <ecNumber evidence="1">2.7.11.1</ecNumber>
    </recommendedName>
</protein>
<evidence type="ECO:0000256" key="1">
    <source>
        <dbReference type="ARBA" id="ARBA00012513"/>
    </source>
</evidence>
<evidence type="ECO:0000256" key="3">
    <source>
        <dbReference type="ARBA" id="ARBA00022679"/>
    </source>
</evidence>
<comment type="catalytic activity">
    <reaction evidence="8">
        <text>L-seryl-[protein] + ATP = O-phospho-L-seryl-[protein] + ADP + H(+)</text>
        <dbReference type="Rhea" id="RHEA:17989"/>
        <dbReference type="Rhea" id="RHEA-COMP:9863"/>
        <dbReference type="Rhea" id="RHEA-COMP:11604"/>
        <dbReference type="ChEBI" id="CHEBI:15378"/>
        <dbReference type="ChEBI" id="CHEBI:29999"/>
        <dbReference type="ChEBI" id="CHEBI:30616"/>
        <dbReference type="ChEBI" id="CHEBI:83421"/>
        <dbReference type="ChEBI" id="CHEBI:456216"/>
        <dbReference type="EC" id="2.7.11.1"/>
    </reaction>
</comment>
<evidence type="ECO:0000256" key="8">
    <source>
        <dbReference type="ARBA" id="ARBA00048679"/>
    </source>
</evidence>
<dbReference type="AlphaFoldDB" id="W9YA02"/>
<evidence type="ECO:0000256" key="9">
    <source>
        <dbReference type="PROSITE-ProRule" id="PRU10141"/>
    </source>
</evidence>
<gene>
    <name evidence="12" type="ORF">A1O3_03416</name>
</gene>
<keyword evidence="5 12" id="KW-0418">Kinase</keyword>
<name>W9YA02_9EURO</name>
<keyword evidence="13" id="KW-1185">Reference proteome</keyword>
<feature type="compositionally biased region" description="Low complexity" evidence="10">
    <location>
        <begin position="202"/>
        <end position="229"/>
    </location>
</feature>
<dbReference type="InterPro" id="IPR017441">
    <property type="entry name" value="Protein_kinase_ATP_BS"/>
</dbReference>
<dbReference type="GeneID" id="19167544"/>
<evidence type="ECO:0000256" key="10">
    <source>
        <dbReference type="SAM" id="MobiDB-lite"/>
    </source>
</evidence>
<keyword evidence="6 9" id="KW-0067">ATP-binding</keyword>
<reference evidence="12 13" key="1">
    <citation type="submission" date="2013-03" db="EMBL/GenBank/DDBJ databases">
        <title>The Genome Sequence of Capronia epimyces CBS 606.96.</title>
        <authorList>
            <consortium name="The Broad Institute Genomics Platform"/>
            <person name="Cuomo C."/>
            <person name="de Hoog S."/>
            <person name="Gorbushina A."/>
            <person name="Walker B."/>
            <person name="Young S.K."/>
            <person name="Zeng Q."/>
            <person name="Gargeya S."/>
            <person name="Fitzgerald M."/>
            <person name="Haas B."/>
            <person name="Abouelleil A."/>
            <person name="Allen A.W."/>
            <person name="Alvarado L."/>
            <person name="Arachchi H.M."/>
            <person name="Berlin A.M."/>
            <person name="Chapman S.B."/>
            <person name="Gainer-Dewar J."/>
            <person name="Goldberg J."/>
            <person name="Griggs A."/>
            <person name="Gujja S."/>
            <person name="Hansen M."/>
            <person name="Howarth C."/>
            <person name="Imamovic A."/>
            <person name="Ireland A."/>
            <person name="Larimer J."/>
            <person name="McCowan C."/>
            <person name="Murphy C."/>
            <person name="Pearson M."/>
            <person name="Poon T.W."/>
            <person name="Priest M."/>
            <person name="Roberts A."/>
            <person name="Saif S."/>
            <person name="Shea T."/>
            <person name="Sisk P."/>
            <person name="Sykes S."/>
            <person name="Wortman J."/>
            <person name="Nusbaum C."/>
            <person name="Birren B."/>
        </authorList>
    </citation>
    <scope>NUCLEOTIDE SEQUENCE [LARGE SCALE GENOMIC DNA]</scope>
    <source>
        <strain evidence="12 13">CBS 606.96</strain>
    </source>
</reference>
<dbReference type="SMART" id="SM00220">
    <property type="entry name" value="S_TKc"/>
    <property type="match status" value="1"/>
</dbReference>
<dbReference type="InterPro" id="IPR000719">
    <property type="entry name" value="Prot_kinase_dom"/>
</dbReference>
<organism evidence="12 13">
    <name type="scientific">Capronia epimyces CBS 606.96</name>
    <dbReference type="NCBI Taxonomy" id="1182542"/>
    <lineage>
        <taxon>Eukaryota</taxon>
        <taxon>Fungi</taxon>
        <taxon>Dikarya</taxon>
        <taxon>Ascomycota</taxon>
        <taxon>Pezizomycotina</taxon>
        <taxon>Eurotiomycetes</taxon>
        <taxon>Chaetothyriomycetidae</taxon>
        <taxon>Chaetothyriales</taxon>
        <taxon>Herpotrichiellaceae</taxon>
        <taxon>Capronia</taxon>
    </lineage>
</organism>
<feature type="binding site" evidence="9">
    <location>
        <position position="75"/>
    </location>
    <ligand>
        <name>ATP</name>
        <dbReference type="ChEBI" id="CHEBI:30616"/>
    </ligand>
</feature>
<dbReference type="InterPro" id="IPR011009">
    <property type="entry name" value="Kinase-like_dom_sf"/>
</dbReference>
<dbReference type="PROSITE" id="PS00107">
    <property type="entry name" value="PROTEIN_KINASE_ATP"/>
    <property type="match status" value="1"/>
</dbReference>
<dbReference type="GO" id="GO:0004674">
    <property type="term" value="F:protein serine/threonine kinase activity"/>
    <property type="evidence" value="ECO:0007669"/>
    <property type="project" value="UniProtKB-KW"/>
</dbReference>
<dbReference type="Proteomes" id="UP000019478">
    <property type="component" value="Unassembled WGS sequence"/>
</dbReference>
<accession>W9YA02</accession>